<feature type="domain" description="Inositolphosphotransferase Aur1/Ipt1" evidence="6">
    <location>
        <begin position="31"/>
        <end position="210"/>
    </location>
</feature>
<evidence type="ECO:0000259" key="6">
    <source>
        <dbReference type="Pfam" id="PF14378"/>
    </source>
</evidence>
<proteinExistence type="predicted"/>
<dbReference type="CDD" id="cd03386">
    <property type="entry name" value="PAP2_Aur1_like"/>
    <property type="match status" value="1"/>
</dbReference>
<evidence type="ECO:0000313" key="8">
    <source>
        <dbReference type="Proteomes" id="UP001589587"/>
    </source>
</evidence>
<evidence type="ECO:0000256" key="4">
    <source>
        <dbReference type="ARBA" id="ARBA00023136"/>
    </source>
</evidence>
<evidence type="ECO:0000256" key="1">
    <source>
        <dbReference type="ARBA" id="ARBA00004141"/>
    </source>
</evidence>
<dbReference type="InterPro" id="IPR052185">
    <property type="entry name" value="IPC_Synthase-Related"/>
</dbReference>
<evidence type="ECO:0000256" key="3">
    <source>
        <dbReference type="ARBA" id="ARBA00022989"/>
    </source>
</evidence>
<feature type="transmembrane region" description="Helical" evidence="5">
    <location>
        <begin position="174"/>
        <end position="192"/>
    </location>
</feature>
<protein>
    <submittedName>
        <fullName evidence="7">Phosphatase PAP2 family protein</fullName>
    </submittedName>
</protein>
<dbReference type="EMBL" id="JBHMAS010000049">
    <property type="protein sequence ID" value="MFB9782139.1"/>
    <property type="molecule type" value="Genomic_DNA"/>
</dbReference>
<accession>A0ABV5XIA5</accession>
<comment type="caution">
    <text evidence="7">The sequence shown here is derived from an EMBL/GenBank/DDBJ whole genome shotgun (WGS) entry which is preliminary data.</text>
</comment>
<dbReference type="PANTHER" id="PTHR31310">
    <property type="match status" value="1"/>
</dbReference>
<feature type="transmembrane region" description="Helical" evidence="5">
    <location>
        <begin position="64"/>
        <end position="82"/>
    </location>
</feature>
<dbReference type="InterPro" id="IPR026841">
    <property type="entry name" value="Aur1/Ipt1"/>
</dbReference>
<gene>
    <name evidence="7" type="ORF">ACFFQ6_20790</name>
</gene>
<dbReference type="Proteomes" id="UP001589587">
    <property type="component" value="Unassembled WGS sequence"/>
</dbReference>
<evidence type="ECO:0000256" key="5">
    <source>
        <dbReference type="SAM" id="Phobius"/>
    </source>
</evidence>
<sequence>MALITVLYLGYRAGRIFAAGQESRAFSNAHALVDFERGMHFPNEASLNAFLTHSDTLARFANGYYASVHFPFAIATLLWLWVYRAQYYTWVRNIMAALTATAVVIHVLVPLAPPRMLPDLGFVDLATRYGQSVYGPPDTDTLSNQFAAMPSLHIGWALLLSIALFLAIRSRWRWAVLAHPVVTTFVVIATANHYWLDGLVATLIMVIAMAFLTSTFPRRNRADTTGGR</sequence>
<organism evidence="7 8">
    <name type="scientific">Rhodococcus baikonurensis</name>
    <dbReference type="NCBI Taxonomy" id="172041"/>
    <lineage>
        <taxon>Bacteria</taxon>
        <taxon>Bacillati</taxon>
        <taxon>Actinomycetota</taxon>
        <taxon>Actinomycetes</taxon>
        <taxon>Mycobacteriales</taxon>
        <taxon>Nocardiaceae</taxon>
        <taxon>Rhodococcus</taxon>
        <taxon>Rhodococcus erythropolis group</taxon>
    </lineage>
</organism>
<evidence type="ECO:0000256" key="2">
    <source>
        <dbReference type="ARBA" id="ARBA00022692"/>
    </source>
</evidence>
<keyword evidence="8" id="KW-1185">Reference proteome</keyword>
<feature type="transmembrane region" description="Helical" evidence="5">
    <location>
        <begin position="146"/>
        <end position="167"/>
    </location>
</feature>
<comment type="subcellular location">
    <subcellularLocation>
        <location evidence="1">Membrane</location>
        <topology evidence="1">Multi-pass membrane protein</topology>
    </subcellularLocation>
</comment>
<reference evidence="7 8" key="1">
    <citation type="submission" date="2024-09" db="EMBL/GenBank/DDBJ databases">
        <authorList>
            <person name="Sun Q."/>
            <person name="Mori K."/>
        </authorList>
    </citation>
    <scope>NUCLEOTIDE SEQUENCE [LARGE SCALE GENOMIC DNA]</scope>
    <source>
        <strain evidence="7 8">JCM 11411</strain>
    </source>
</reference>
<dbReference type="PANTHER" id="PTHR31310:SF7">
    <property type="entry name" value="PA-PHOSPHATASE RELATED-FAMILY PROTEIN DDB_G0268928"/>
    <property type="match status" value="1"/>
</dbReference>
<keyword evidence="3 5" id="KW-1133">Transmembrane helix</keyword>
<name>A0ABV5XIA5_9NOCA</name>
<feature type="transmembrane region" description="Helical" evidence="5">
    <location>
        <begin position="94"/>
        <end position="112"/>
    </location>
</feature>
<keyword evidence="2 5" id="KW-0812">Transmembrane</keyword>
<dbReference type="Pfam" id="PF14378">
    <property type="entry name" value="PAP2_3"/>
    <property type="match status" value="1"/>
</dbReference>
<keyword evidence="4 5" id="KW-0472">Membrane</keyword>
<evidence type="ECO:0000313" key="7">
    <source>
        <dbReference type="EMBL" id="MFB9782139.1"/>
    </source>
</evidence>
<feature type="transmembrane region" description="Helical" evidence="5">
    <location>
        <begin position="198"/>
        <end position="216"/>
    </location>
</feature>
<dbReference type="RefSeq" id="WP_378375322.1">
    <property type="nucleotide sequence ID" value="NZ_JBHMAS010000049.1"/>
</dbReference>